<accession>A0ABU6J2T1</accession>
<dbReference type="InterPro" id="IPR036388">
    <property type="entry name" value="WH-like_DNA-bd_sf"/>
</dbReference>
<dbReference type="PRINTS" id="PR00039">
    <property type="entry name" value="HTHLYSR"/>
</dbReference>
<dbReference type="Gene3D" id="3.40.190.290">
    <property type="match status" value="1"/>
</dbReference>
<feature type="domain" description="HTH lysR-type" evidence="5">
    <location>
        <begin position="13"/>
        <end position="65"/>
    </location>
</feature>
<evidence type="ECO:0000256" key="3">
    <source>
        <dbReference type="ARBA" id="ARBA00023125"/>
    </source>
</evidence>
<comment type="similarity">
    <text evidence="1">Belongs to the LysR transcriptional regulatory family.</text>
</comment>
<dbReference type="PROSITE" id="PS50931">
    <property type="entry name" value="HTH_LYSR"/>
    <property type="match status" value="1"/>
</dbReference>
<organism evidence="6 7">
    <name type="scientific">Noviherbaspirillum album</name>
    <dbReference type="NCBI Taxonomy" id="3080276"/>
    <lineage>
        <taxon>Bacteria</taxon>
        <taxon>Pseudomonadati</taxon>
        <taxon>Pseudomonadota</taxon>
        <taxon>Betaproteobacteria</taxon>
        <taxon>Burkholderiales</taxon>
        <taxon>Oxalobacteraceae</taxon>
        <taxon>Noviherbaspirillum</taxon>
    </lineage>
</organism>
<evidence type="ECO:0000256" key="2">
    <source>
        <dbReference type="ARBA" id="ARBA00023015"/>
    </source>
</evidence>
<dbReference type="Pfam" id="PF00126">
    <property type="entry name" value="HTH_1"/>
    <property type="match status" value="1"/>
</dbReference>
<dbReference type="Pfam" id="PF03466">
    <property type="entry name" value="LysR_substrate"/>
    <property type="match status" value="1"/>
</dbReference>
<name>A0ABU6J2T1_9BURK</name>
<proteinExistence type="inferred from homology"/>
<dbReference type="Proteomes" id="UP001352263">
    <property type="component" value="Unassembled WGS sequence"/>
</dbReference>
<dbReference type="SUPFAM" id="SSF46785">
    <property type="entry name" value="Winged helix' DNA-binding domain"/>
    <property type="match status" value="1"/>
</dbReference>
<dbReference type="InterPro" id="IPR005119">
    <property type="entry name" value="LysR_subst-bd"/>
</dbReference>
<dbReference type="InterPro" id="IPR000847">
    <property type="entry name" value="LysR_HTH_N"/>
</dbReference>
<dbReference type="InterPro" id="IPR058163">
    <property type="entry name" value="LysR-type_TF_proteobact-type"/>
</dbReference>
<keyword evidence="4" id="KW-0804">Transcription</keyword>
<keyword evidence="7" id="KW-1185">Reference proteome</keyword>
<dbReference type="RefSeq" id="WP_326504450.1">
    <property type="nucleotide sequence ID" value="NZ_JAWIIV010000001.1"/>
</dbReference>
<comment type="caution">
    <text evidence="6">The sequence shown here is derived from an EMBL/GenBank/DDBJ whole genome shotgun (WGS) entry which is preliminary data.</text>
</comment>
<reference evidence="6 7" key="1">
    <citation type="submission" date="2023-10" db="EMBL/GenBank/DDBJ databases">
        <title>Noviherbaspirillum sp. CPCC 100848 genome assembly.</title>
        <authorList>
            <person name="Li X.Y."/>
            <person name="Fang X.M."/>
        </authorList>
    </citation>
    <scope>NUCLEOTIDE SEQUENCE [LARGE SCALE GENOMIC DNA]</scope>
    <source>
        <strain evidence="6 7">CPCC 100848</strain>
    </source>
</reference>
<dbReference type="Gene3D" id="1.10.10.10">
    <property type="entry name" value="Winged helix-like DNA-binding domain superfamily/Winged helix DNA-binding domain"/>
    <property type="match status" value="1"/>
</dbReference>
<dbReference type="SUPFAM" id="SSF53850">
    <property type="entry name" value="Periplasmic binding protein-like II"/>
    <property type="match status" value="1"/>
</dbReference>
<dbReference type="PANTHER" id="PTHR30537:SF5">
    <property type="entry name" value="HTH-TYPE TRANSCRIPTIONAL ACTIVATOR TTDR-RELATED"/>
    <property type="match status" value="1"/>
</dbReference>
<evidence type="ECO:0000256" key="4">
    <source>
        <dbReference type="ARBA" id="ARBA00023163"/>
    </source>
</evidence>
<evidence type="ECO:0000259" key="5">
    <source>
        <dbReference type="PROSITE" id="PS50931"/>
    </source>
</evidence>
<dbReference type="EMBL" id="JAWIIV010000001">
    <property type="protein sequence ID" value="MEC4717700.1"/>
    <property type="molecule type" value="Genomic_DNA"/>
</dbReference>
<keyword evidence="2" id="KW-0805">Transcription regulation</keyword>
<dbReference type="InterPro" id="IPR036390">
    <property type="entry name" value="WH_DNA-bd_sf"/>
</dbReference>
<protein>
    <submittedName>
        <fullName evidence="6">LysR family transcriptional regulator</fullName>
    </submittedName>
</protein>
<keyword evidence="3" id="KW-0238">DNA-binding</keyword>
<evidence type="ECO:0000313" key="6">
    <source>
        <dbReference type="EMBL" id="MEC4717700.1"/>
    </source>
</evidence>
<gene>
    <name evidence="6" type="ORF">RY831_00900</name>
</gene>
<evidence type="ECO:0000313" key="7">
    <source>
        <dbReference type="Proteomes" id="UP001352263"/>
    </source>
</evidence>
<dbReference type="CDD" id="cd08422">
    <property type="entry name" value="PBP2_CrgA_like"/>
    <property type="match status" value="1"/>
</dbReference>
<dbReference type="PANTHER" id="PTHR30537">
    <property type="entry name" value="HTH-TYPE TRANSCRIPTIONAL REGULATOR"/>
    <property type="match status" value="1"/>
</dbReference>
<sequence>MGRHFDGQMLGSIELFCRTAELKSFTAAAAQAGVTQAAVSRSISRLEGRLGVQLFVRSTRSVRLTERGQAYYEQCRQALGQLIDAERELTGHQAVVAGLIRMSLPTSYGHLRVLPLLAEFRRTYPQVRLEVQLTNRSADLVAEGIDLAVRARNPPDSGLVSRKLEDAELVVVGSPAYLKRHGTPANPTDLKQHECIQFERPLTGQVIPWALNVNGECIDVNTAGSLCITDDVLGLSTAARSGIGLAQTYRFIVEEDLKNGTLVEVMREFGGASRPFNILYPPHQHMPQRVRLLVEFLVNKLRDRN</sequence>
<evidence type="ECO:0000256" key="1">
    <source>
        <dbReference type="ARBA" id="ARBA00009437"/>
    </source>
</evidence>